<organism evidence="1 2">
    <name type="scientific">Parathalassolituus penaei</name>
    <dbReference type="NCBI Taxonomy" id="2997323"/>
    <lineage>
        <taxon>Bacteria</taxon>
        <taxon>Pseudomonadati</taxon>
        <taxon>Pseudomonadota</taxon>
        <taxon>Gammaproteobacteria</taxon>
        <taxon>Oceanospirillales</taxon>
        <taxon>Oceanospirillaceae</taxon>
        <taxon>Parathalassolituus</taxon>
    </lineage>
</organism>
<keyword evidence="2" id="KW-1185">Reference proteome</keyword>
<protein>
    <submittedName>
        <fullName evidence="1">Uncharacterized protein</fullName>
    </submittedName>
</protein>
<dbReference type="Proteomes" id="UP001150830">
    <property type="component" value="Unassembled WGS sequence"/>
</dbReference>
<reference evidence="1" key="1">
    <citation type="submission" date="2022-11" db="EMBL/GenBank/DDBJ databases">
        <title>Parathalassolutuus dongxingensis gen. nov., sp. nov., a novel member of family Oceanospirillaceae isolated from a coastal shrimp pond in Guangxi, China.</title>
        <authorList>
            <person name="Chen H."/>
        </authorList>
    </citation>
    <scope>NUCLEOTIDE SEQUENCE</scope>
    <source>
        <strain evidence="1">G-43</strain>
    </source>
</reference>
<evidence type="ECO:0000313" key="2">
    <source>
        <dbReference type="Proteomes" id="UP001150830"/>
    </source>
</evidence>
<accession>A0A9X3EG28</accession>
<dbReference type="AlphaFoldDB" id="A0A9X3EG28"/>
<evidence type="ECO:0000313" key="1">
    <source>
        <dbReference type="EMBL" id="MCY0966854.1"/>
    </source>
</evidence>
<sequence length="215" mass="24777">MGMAQQVSDFHPDILEEGIFRIARKAFDYHKDIQILFSSDEYLCSSDRYLVISGSTGRFILSNLNFDQIVNANANDYRVRGLKAGLIPGARQVSRPADEFFWRYAFQLSAGRLLPSCRSNDVVQLRHWPNFTRLPITPNSYRIAALLTARPTSIDTAQRLLQVSHAEINQFYSAAWLAGYTRLFNRPLDTPVQFKTHEHIGVIRMLLNRFRRPSR</sequence>
<proteinExistence type="predicted"/>
<comment type="caution">
    <text evidence="1">The sequence shown here is derived from an EMBL/GenBank/DDBJ whole genome shotgun (WGS) entry which is preliminary data.</text>
</comment>
<dbReference type="EMBL" id="JAPNOA010000058">
    <property type="protein sequence ID" value="MCY0966854.1"/>
    <property type="molecule type" value="Genomic_DNA"/>
</dbReference>
<name>A0A9X3EG28_9GAMM</name>
<gene>
    <name evidence="1" type="ORF">OUO13_16880</name>
</gene>